<proteinExistence type="predicted"/>
<feature type="compositionally biased region" description="Basic and acidic residues" evidence="2">
    <location>
        <begin position="83"/>
        <end position="94"/>
    </location>
</feature>
<gene>
    <name evidence="3" type="primary">Contig12370.g13205</name>
    <name evidence="3" type="ORF">STYLEM_1607</name>
</gene>
<evidence type="ECO:0000256" key="2">
    <source>
        <dbReference type="SAM" id="MobiDB-lite"/>
    </source>
</evidence>
<reference evidence="3 4" key="1">
    <citation type="submission" date="2014-06" db="EMBL/GenBank/DDBJ databases">
        <authorList>
            <person name="Swart Estienne"/>
        </authorList>
    </citation>
    <scope>NUCLEOTIDE SEQUENCE [LARGE SCALE GENOMIC DNA]</scope>
    <source>
        <strain evidence="3 4">130c</strain>
    </source>
</reference>
<feature type="compositionally biased region" description="Basic residues" evidence="2">
    <location>
        <begin position="32"/>
        <end position="45"/>
    </location>
</feature>
<dbReference type="InParanoid" id="A0A077ZSW5"/>
<feature type="region of interest" description="Disordered" evidence="2">
    <location>
        <begin position="1"/>
        <end position="101"/>
    </location>
</feature>
<feature type="region of interest" description="Disordered" evidence="2">
    <location>
        <begin position="465"/>
        <end position="536"/>
    </location>
</feature>
<keyword evidence="4" id="KW-1185">Reference proteome</keyword>
<dbReference type="AlphaFoldDB" id="A0A077ZSW5"/>
<evidence type="ECO:0000256" key="1">
    <source>
        <dbReference type="PROSITE-ProRule" id="PRU00339"/>
    </source>
</evidence>
<protein>
    <submittedName>
        <fullName evidence="3">Uncharacterized protein</fullName>
    </submittedName>
</protein>
<dbReference type="SUPFAM" id="SSF48452">
    <property type="entry name" value="TPR-like"/>
    <property type="match status" value="1"/>
</dbReference>
<dbReference type="OrthoDB" id="323260at2759"/>
<evidence type="ECO:0000313" key="4">
    <source>
        <dbReference type="Proteomes" id="UP000039865"/>
    </source>
</evidence>
<dbReference type="PROSITE" id="PS50005">
    <property type="entry name" value="TPR"/>
    <property type="match status" value="1"/>
</dbReference>
<dbReference type="Gene3D" id="1.25.40.10">
    <property type="entry name" value="Tetratricopeptide repeat domain"/>
    <property type="match status" value="1"/>
</dbReference>
<evidence type="ECO:0000313" key="3">
    <source>
        <dbReference type="EMBL" id="CDW72644.1"/>
    </source>
</evidence>
<organism evidence="3 4">
    <name type="scientific">Stylonychia lemnae</name>
    <name type="common">Ciliate</name>
    <dbReference type="NCBI Taxonomy" id="5949"/>
    <lineage>
        <taxon>Eukaryota</taxon>
        <taxon>Sar</taxon>
        <taxon>Alveolata</taxon>
        <taxon>Ciliophora</taxon>
        <taxon>Intramacronucleata</taxon>
        <taxon>Spirotrichea</taxon>
        <taxon>Stichotrichia</taxon>
        <taxon>Sporadotrichida</taxon>
        <taxon>Oxytrichidae</taxon>
        <taxon>Stylonychinae</taxon>
        <taxon>Stylonychia</taxon>
    </lineage>
</organism>
<dbReference type="InterPro" id="IPR019734">
    <property type="entry name" value="TPR_rpt"/>
</dbReference>
<feature type="compositionally biased region" description="Basic and acidic residues" evidence="2">
    <location>
        <begin position="465"/>
        <end position="490"/>
    </location>
</feature>
<name>A0A077ZSW5_STYLE</name>
<accession>A0A077ZSW5</accession>
<dbReference type="EMBL" id="CCKQ01001536">
    <property type="protein sequence ID" value="CDW72644.1"/>
    <property type="molecule type" value="Genomic_DNA"/>
</dbReference>
<sequence>MSEQLSKRGRPKGSKNKVRDPNDTKSLLFTPGKKRGRKAMRKSKYSKYDGSQMEGHSIGVRLEDDGSISTANSQSSTSSTDGHSSEDSSQDNKKSLNPKFRKRKIYESQEEVQKAIQRKANVILNDKATKEYQACIVKAMKCLNYSREMKSVTKDQIKYYVNKAISYYRKGFDHSTTDQLKAKLHVLIAECHMELCPKQYEHDLKGKQIAKACESLKNALAISTDFDDQVTDDYEPKIKSLIQKQLIEKIDDGELLCTLFEMIFQQLNKRMPKLLDFVGSELYQSYFRIACEISDLKGDLENAMRYLKQCKVISKTIGIKDNAIIDMKLQEIKKVKKRKCNEKSAIEAKNNIHLGDVYASNNQIDEALIQYRQALKMAKDCNDIETEALCNFRIGKTLFSIDQQLDKARNHLVDFQIQCQMGKEKGDNLSKKYKEANYMLGLINDILQKRKSPKQKLSRYEELLQREKYQSKDSQRNPSSKRDSKQKAADGKSVNPQQKERKMKIDYQKIYQEYIQNKNSGTSLNRGENGKGQDKEEYIAIYSSISSRQAELN</sequence>
<dbReference type="InterPro" id="IPR011990">
    <property type="entry name" value="TPR-like_helical_dom_sf"/>
</dbReference>
<dbReference type="Proteomes" id="UP000039865">
    <property type="component" value="Unassembled WGS sequence"/>
</dbReference>
<feature type="repeat" description="TPR" evidence="1">
    <location>
        <begin position="348"/>
        <end position="381"/>
    </location>
</feature>
<feature type="compositionally biased region" description="Low complexity" evidence="2">
    <location>
        <begin position="67"/>
        <end position="82"/>
    </location>
</feature>
<feature type="compositionally biased region" description="Basic residues" evidence="2">
    <location>
        <begin position="7"/>
        <end position="16"/>
    </location>
</feature>
<feature type="compositionally biased region" description="Polar residues" evidence="2">
    <location>
        <begin position="514"/>
        <end position="526"/>
    </location>
</feature>
<keyword evidence="1" id="KW-0802">TPR repeat</keyword>
<feature type="compositionally biased region" description="Basic and acidic residues" evidence="2">
    <location>
        <begin position="498"/>
        <end position="507"/>
    </location>
</feature>